<dbReference type="GO" id="GO:0032259">
    <property type="term" value="P:methylation"/>
    <property type="evidence" value="ECO:0007669"/>
    <property type="project" value="UniProtKB-KW"/>
</dbReference>
<sequence length="226" mass="24501">MDHRHAPFINPAVVASYAADAPRKVPGLADLHRMVMLLLAEGAPGDAHILVVGAGGGMEIKAMAEAQPAWRFTGVDPSPAMLDLARQTVAPVADRVDLIQGIIDQAPEGYFYGATCLLTLHHLDRNERLRTLKEIRRRLGPGARLVTAAHSAPGPDPERWMARSVAFGDRDGPDRAKAAAIGRMMMERLPLLTPAQEEDMLREAGFTDVELFYAAFSFRGWVGTAG</sequence>
<dbReference type="OrthoDB" id="213472at2"/>
<evidence type="ECO:0000313" key="4">
    <source>
        <dbReference type="Proteomes" id="UP000295030"/>
    </source>
</evidence>
<dbReference type="Pfam" id="PF13649">
    <property type="entry name" value="Methyltransf_25"/>
    <property type="match status" value="1"/>
</dbReference>
<feature type="domain" description="Methyltransferase" evidence="2">
    <location>
        <begin position="49"/>
        <end position="142"/>
    </location>
</feature>
<keyword evidence="4" id="KW-1185">Reference proteome</keyword>
<reference evidence="3 4" key="1">
    <citation type="submission" date="2019-03" db="EMBL/GenBank/DDBJ databases">
        <title>Genomic Encyclopedia of Type Strains, Phase IV (KMG-IV): sequencing the most valuable type-strain genomes for metagenomic binning, comparative biology and taxonomic classification.</title>
        <authorList>
            <person name="Goeker M."/>
        </authorList>
    </citation>
    <scope>NUCLEOTIDE SEQUENCE [LARGE SCALE GENOMIC DNA]</scope>
    <source>
        <strain evidence="3 4">DSM 101</strain>
    </source>
</reference>
<dbReference type="Proteomes" id="UP000295030">
    <property type="component" value="Unassembled WGS sequence"/>
</dbReference>
<evidence type="ECO:0000256" key="1">
    <source>
        <dbReference type="ARBA" id="ARBA00022679"/>
    </source>
</evidence>
<dbReference type="GO" id="GO:0008168">
    <property type="term" value="F:methyltransferase activity"/>
    <property type="evidence" value="ECO:0007669"/>
    <property type="project" value="UniProtKB-KW"/>
</dbReference>
<evidence type="ECO:0000259" key="2">
    <source>
        <dbReference type="Pfam" id="PF13649"/>
    </source>
</evidence>
<keyword evidence="1 3" id="KW-0808">Transferase</keyword>
<dbReference type="PANTHER" id="PTHR43861">
    <property type="entry name" value="TRANS-ACONITATE 2-METHYLTRANSFERASE-RELATED"/>
    <property type="match status" value="1"/>
</dbReference>
<gene>
    <name evidence="3" type="ORF">EV667_4102</name>
</gene>
<dbReference type="AlphaFoldDB" id="A0A3S0HFW5"/>
<name>A0A3S0HFW5_ANCAQ</name>
<dbReference type="CDD" id="cd02440">
    <property type="entry name" value="AdoMet_MTases"/>
    <property type="match status" value="1"/>
</dbReference>
<protein>
    <submittedName>
        <fullName evidence="3">tRNA (Cmo5U34)-methyltransferase</fullName>
    </submittedName>
</protein>
<dbReference type="InterPro" id="IPR041698">
    <property type="entry name" value="Methyltransf_25"/>
</dbReference>
<dbReference type="InterPro" id="IPR029063">
    <property type="entry name" value="SAM-dependent_MTases_sf"/>
</dbReference>
<accession>A0A3S0HFW5</accession>
<proteinExistence type="predicted"/>
<dbReference type="Gene3D" id="3.40.50.150">
    <property type="entry name" value="Vaccinia Virus protein VP39"/>
    <property type="match status" value="1"/>
</dbReference>
<dbReference type="SUPFAM" id="SSF53335">
    <property type="entry name" value="S-adenosyl-L-methionine-dependent methyltransferases"/>
    <property type="match status" value="1"/>
</dbReference>
<comment type="caution">
    <text evidence="3">The sequence shown here is derived from an EMBL/GenBank/DDBJ whole genome shotgun (WGS) entry which is preliminary data.</text>
</comment>
<evidence type="ECO:0000313" key="3">
    <source>
        <dbReference type="EMBL" id="TCK19657.1"/>
    </source>
</evidence>
<organism evidence="3 4">
    <name type="scientific">Ancylobacter aquaticus</name>
    <dbReference type="NCBI Taxonomy" id="100"/>
    <lineage>
        <taxon>Bacteria</taxon>
        <taxon>Pseudomonadati</taxon>
        <taxon>Pseudomonadota</taxon>
        <taxon>Alphaproteobacteria</taxon>
        <taxon>Hyphomicrobiales</taxon>
        <taxon>Xanthobacteraceae</taxon>
        <taxon>Ancylobacter</taxon>
    </lineage>
</organism>
<dbReference type="RefSeq" id="WP_126281268.1">
    <property type="nucleotide sequence ID" value="NZ_SMFY01000005.1"/>
</dbReference>
<dbReference type="EMBL" id="SMFY01000005">
    <property type="protein sequence ID" value="TCK19657.1"/>
    <property type="molecule type" value="Genomic_DNA"/>
</dbReference>
<keyword evidence="3" id="KW-0489">Methyltransferase</keyword>